<feature type="compositionally biased region" description="Low complexity" evidence="1">
    <location>
        <begin position="162"/>
        <end position="172"/>
    </location>
</feature>
<feature type="non-terminal residue" evidence="3">
    <location>
        <position position="183"/>
    </location>
</feature>
<name>A0ABD5SCU7_9EURY</name>
<accession>A0ABD5SCU7</accession>
<dbReference type="Proteomes" id="UP001596442">
    <property type="component" value="Unassembled WGS sequence"/>
</dbReference>
<dbReference type="InterPro" id="IPR013562">
    <property type="entry name" value="TmcA/NAT10_N"/>
</dbReference>
<dbReference type="PANTHER" id="PTHR10925">
    <property type="entry name" value="N-ACETYLTRANSFERASE 10"/>
    <property type="match status" value="1"/>
</dbReference>
<dbReference type="PANTHER" id="PTHR10925:SF5">
    <property type="entry name" value="RNA CYTIDINE ACETYLTRANSFERASE"/>
    <property type="match status" value="1"/>
</dbReference>
<protein>
    <submittedName>
        <fullName evidence="3">tRNA(Met) cytidine acetyltransferase TmcA domain-containing protein</fullName>
    </submittedName>
</protein>
<dbReference type="AlphaFoldDB" id="A0ABD5SCU7"/>
<feature type="domain" description="TmcA/NAT10 N-terminal" evidence="2">
    <location>
        <begin position="7"/>
        <end position="157"/>
    </location>
</feature>
<evidence type="ECO:0000313" key="3">
    <source>
        <dbReference type="EMBL" id="MFC6754674.1"/>
    </source>
</evidence>
<dbReference type="Gene3D" id="3.40.50.11040">
    <property type="match status" value="1"/>
</dbReference>
<dbReference type="Pfam" id="PF08351">
    <property type="entry name" value="TmcA_N"/>
    <property type="match status" value="1"/>
</dbReference>
<dbReference type="InterPro" id="IPR032672">
    <property type="entry name" value="TmcA/NAT10/Kre33"/>
</dbReference>
<dbReference type="EMBL" id="JBHSWW010000330">
    <property type="protein sequence ID" value="MFC6754674.1"/>
    <property type="molecule type" value="Genomic_DNA"/>
</dbReference>
<organism evidence="3 4">
    <name type="scientific">Halorubrum tibetense</name>
    <dbReference type="NCBI Taxonomy" id="175631"/>
    <lineage>
        <taxon>Archaea</taxon>
        <taxon>Methanobacteriati</taxon>
        <taxon>Methanobacteriota</taxon>
        <taxon>Stenosarchaea group</taxon>
        <taxon>Halobacteria</taxon>
        <taxon>Halobacteriales</taxon>
        <taxon>Haloferacaceae</taxon>
        <taxon>Halorubrum</taxon>
    </lineage>
</organism>
<gene>
    <name evidence="3" type="ORF">ACFQEU_14585</name>
</gene>
<feature type="compositionally biased region" description="Basic and acidic residues" evidence="1">
    <location>
        <begin position="173"/>
        <end position="183"/>
    </location>
</feature>
<dbReference type="RefSeq" id="WP_379783330.1">
    <property type="nucleotide sequence ID" value="NZ_JBHSWW010000330.1"/>
</dbReference>
<sequence length="183" mass="19711">MIAGLATELRREAERANERRVLVLAGDRDRGVDAAYDAIEATDVADESVTMVSTREGFRFERVSPRGTDALLGRTRDIVVLDCHEQFVPNALGRAVGAVDGGGLLVLLTPDLDDWPAVRDGFDESLAVPPFTLDDVTGRFRERLVGTLRTHPGVAIVRLSADSEASDSSGAAIERDGLTDPPR</sequence>
<proteinExistence type="predicted"/>
<feature type="region of interest" description="Disordered" evidence="1">
    <location>
        <begin position="162"/>
        <end position="183"/>
    </location>
</feature>
<keyword evidence="4" id="KW-1185">Reference proteome</keyword>
<evidence type="ECO:0000256" key="1">
    <source>
        <dbReference type="SAM" id="MobiDB-lite"/>
    </source>
</evidence>
<reference evidence="3 4" key="1">
    <citation type="journal article" date="2019" name="Int. J. Syst. Evol. Microbiol.">
        <title>The Global Catalogue of Microorganisms (GCM) 10K type strain sequencing project: providing services to taxonomists for standard genome sequencing and annotation.</title>
        <authorList>
            <consortium name="The Broad Institute Genomics Platform"/>
            <consortium name="The Broad Institute Genome Sequencing Center for Infectious Disease"/>
            <person name="Wu L."/>
            <person name="Ma J."/>
        </authorList>
    </citation>
    <scope>NUCLEOTIDE SEQUENCE [LARGE SCALE GENOMIC DNA]</scope>
    <source>
        <strain evidence="3 4">CGMCC 1.3239</strain>
    </source>
</reference>
<evidence type="ECO:0000259" key="2">
    <source>
        <dbReference type="Pfam" id="PF08351"/>
    </source>
</evidence>
<evidence type="ECO:0000313" key="4">
    <source>
        <dbReference type="Proteomes" id="UP001596442"/>
    </source>
</evidence>
<comment type="caution">
    <text evidence="3">The sequence shown here is derived from an EMBL/GenBank/DDBJ whole genome shotgun (WGS) entry which is preliminary data.</text>
</comment>